<sequence length="167" mass="19879">MRTKKREEESALLHFERFCKQQNRTFQLNCQPETYPDALVTLNGRQTWIEVTSAYLDQGQAKYHSNPNRPSIRDEVISLVGIEYQFYQRVFDAINKKLQKNTMKETAQTKGKGILIILFPAPFTFEKNHLFVECYREDYLKLLNHHPNIFEEIYLLNVFTKQMLKLI</sequence>
<dbReference type="AlphaFoldDB" id="A0A1V3J219"/>
<dbReference type="Proteomes" id="UP000188481">
    <property type="component" value="Unassembled WGS sequence"/>
</dbReference>
<dbReference type="STRING" id="1908264.BKK54_10755"/>
<reference evidence="1 2" key="1">
    <citation type="submission" date="2016-10" db="EMBL/GenBank/DDBJ databases">
        <title>Rodentibacter gen. nov. and new species.</title>
        <authorList>
            <person name="Christensen H."/>
        </authorList>
    </citation>
    <scope>NUCLEOTIDE SEQUENCE [LARGE SCALE GENOMIC DNA]</scope>
    <source>
        <strain evidence="2">ppn416</strain>
    </source>
</reference>
<proteinExistence type="predicted"/>
<evidence type="ECO:0000313" key="1">
    <source>
        <dbReference type="EMBL" id="OOF48702.1"/>
    </source>
</evidence>
<accession>A0A1V3J219</accession>
<dbReference type="RefSeq" id="WP_077543095.1">
    <property type="nucleotide sequence ID" value="NZ_MLHN01000026.1"/>
</dbReference>
<organism evidence="1 2">
    <name type="scientific">Rodentibacter genomosp. 1</name>
    <dbReference type="NCBI Taxonomy" id="1908264"/>
    <lineage>
        <taxon>Bacteria</taxon>
        <taxon>Pseudomonadati</taxon>
        <taxon>Pseudomonadota</taxon>
        <taxon>Gammaproteobacteria</taxon>
        <taxon>Pasteurellales</taxon>
        <taxon>Pasteurellaceae</taxon>
        <taxon>Rodentibacter</taxon>
    </lineage>
</organism>
<keyword evidence="2" id="KW-1185">Reference proteome</keyword>
<evidence type="ECO:0000313" key="2">
    <source>
        <dbReference type="Proteomes" id="UP000188481"/>
    </source>
</evidence>
<gene>
    <name evidence="1" type="ORF">BKK54_10755</name>
</gene>
<dbReference type="EMBL" id="MLHN01000026">
    <property type="protein sequence ID" value="OOF48702.1"/>
    <property type="molecule type" value="Genomic_DNA"/>
</dbReference>
<name>A0A1V3J219_9PAST</name>
<protein>
    <submittedName>
        <fullName evidence="1">Uncharacterized protein</fullName>
    </submittedName>
</protein>
<comment type="caution">
    <text evidence="1">The sequence shown here is derived from an EMBL/GenBank/DDBJ whole genome shotgun (WGS) entry which is preliminary data.</text>
</comment>